<dbReference type="AlphaFoldDB" id="A0A6J2UD24"/>
<evidence type="ECO:0000256" key="1">
    <source>
        <dbReference type="ARBA" id="ARBA00011067"/>
    </source>
</evidence>
<evidence type="ECO:0000313" key="6">
    <source>
        <dbReference type="RefSeq" id="XP_030385343.1"/>
    </source>
</evidence>
<dbReference type="Proteomes" id="UP000504634">
    <property type="component" value="Unplaced"/>
</dbReference>
<dbReference type="RefSeq" id="XP_030385343.1">
    <property type="nucleotide sequence ID" value="XM_030529483.1"/>
</dbReference>
<dbReference type="GO" id="GO:0045174">
    <property type="term" value="F:glutathione dehydrogenase (ascorbate) activity"/>
    <property type="evidence" value="ECO:0007669"/>
    <property type="project" value="TreeGrafter"/>
</dbReference>
<evidence type="ECO:0000259" key="3">
    <source>
        <dbReference type="PROSITE" id="PS50404"/>
    </source>
</evidence>
<dbReference type="CTD" id="38972"/>
<dbReference type="CDD" id="cd03184">
    <property type="entry name" value="GST_C_Omega"/>
    <property type="match status" value="1"/>
</dbReference>
<dbReference type="InterPro" id="IPR040079">
    <property type="entry name" value="Glutathione_S-Trfase"/>
</dbReference>
<sequence length="241" mass="27563">MSGGKHLAKGSTKPILPDDGVLRIYSMRFCPYAQRAHLVLSVKQVPHHSIYINLTEKPEWLVEVSPLTKVPALELVSEPGQPTLIESLIIAEYLDEKYPQNPLLPKDPLRRALDKILIERFGAVTGAYAKIVFSDAGTDDLWQALDIFEAELAKRGTQYFGGDKPGFVDYMIWPWFERLPVLKFLVKENYDLDEKRFVKLSKWIALLIDDAAVKSFYVTPEQHIEFWRTRKAGKANYDLLA</sequence>
<dbReference type="SFLD" id="SFLDS00019">
    <property type="entry name" value="Glutathione_Transferase_(cytos"/>
    <property type="match status" value="1"/>
</dbReference>
<dbReference type="FunFam" id="1.20.1050.10:FF:000009">
    <property type="entry name" value="Glutathione S-transferase omega-1"/>
    <property type="match status" value="1"/>
</dbReference>
<feature type="domain" description="GST N-terminal" evidence="3">
    <location>
        <begin position="20"/>
        <end position="102"/>
    </location>
</feature>
<dbReference type="PRINTS" id="PR01625">
    <property type="entry name" value="GSTRNSFRASEO"/>
</dbReference>
<dbReference type="SUPFAM" id="SSF47616">
    <property type="entry name" value="GST C-terminal domain-like"/>
    <property type="match status" value="1"/>
</dbReference>
<dbReference type="InterPro" id="IPR005442">
    <property type="entry name" value="GST_omega"/>
</dbReference>
<protein>
    <submittedName>
        <fullName evidence="6">Pyrimidodiazepine synthase</fullName>
    </submittedName>
</protein>
<keyword evidence="2" id="KW-0560">Oxidoreductase</keyword>
<dbReference type="Pfam" id="PF13417">
    <property type="entry name" value="GST_N_3"/>
    <property type="match status" value="1"/>
</dbReference>
<accession>A0A6J2UD24</accession>
<dbReference type="GO" id="GO:0004364">
    <property type="term" value="F:glutathione transferase activity"/>
    <property type="evidence" value="ECO:0007669"/>
    <property type="project" value="InterPro"/>
</dbReference>
<dbReference type="OrthoDB" id="4951845at2759"/>
<evidence type="ECO:0000313" key="5">
    <source>
        <dbReference type="Proteomes" id="UP000504634"/>
    </source>
</evidence>
<dbReference type="InterPro" id="IPR036249">
    <property type="entry name" value="Thioredoxin-like_sf"/>
</dbReference>
<dbReference type="PROSITE" id="PS50404">
    <property type="entry name" value="GST_NTER"/>
    <property type="match status" value="1"/>
</dbReference>
<dbReference type="InterPro" id="IPR050983">
    <property type="entry name" value="GST_Omega/HSP26"/>
</dbReference>
<feature type="domain" description="GST C-terminal" evidence="4">
    <location>
        <begin position="107"/>
        <end position="235"/>
    </location>
</feature>
<dbReference type="InterPro" id="IPR004045">
    <property type="entry name" value="Glutathione_S-Trfase_N"/>
</dbReference>
<dbReference type="PANTHER" id="PTHR43968">
    <property type="match status" value="1"/>
</dbReference>
<dbReference type="GO" id="GO:0005737">
    <property type="term" value="C:cytoplasm"/>
    <property type="evidence" value="ECO:0007669"/>
    <property type="project" value="InterPro"/>
</dbReference>
<dbReference type="PANTHER" id="PTHR43968:SF6">
    <property type="entry name" value="GLUTATHIONE S-TRANSFERASE OMEGA"/>
    <property type="match status" value="1"/>
</dbReference>
<dbReference type="GO" id="GO:0006749">
    <property type="term" value="P:glutathione metabolic process"/>
    <property type="evidence" value="ECO:0007669"/>
    <property type="project" value="TreeGrafter"/>
</dbReference>
<gene>
    <name evidence="6" type="primary">LOC115632365</name>
</gene>
<dbReference type="Pfam" id="PF13410">
    <property type="entry name" value="GST_C_2"/>
    <property type="match status" value="1"/>
</dbReference>
<dbReference type="PROSITE" id="PS50405">
    <property type="entry name" value="GST_CTER"/>
    <property type="match status" value="1"/>
</dbReference>
<dbReference type="Gene3D" id="1.20.1050.10">
    <property type="match status" value="1"/>
</dbReference>
<dbReference type="InterPro" id="IPR010987">
    <property type="entry name" value="Glutathione-S-Trfase_C-like"/>
</dbReference>
<proteinExistence type="inferred from homology"/>
<comment type="similarity">
    <text evidence="1">Belongs to the GST superfamily. Omega family.</text>
</comment>
<dbReference type="SFLD" id="SFLDG00358">
    <property type="entry name" value="Main_(cytGST)"/>
    <property type="match status" value="1"/>
</dbReference>
<organism evidence="5 6">
    <name type="scientific">Drosophila lebanonensis</name>
    <name type="common">Fruit fly</name>
    <name type="synonym">Scaptodrosophila lebanonensis</name>
    <dbReference type="NCBI Taxonomy" id="7225"/>
    <lineage>
        <taxon>Eukaryota</taxon>
        <taxon>Metazoa</taxon>
        <taxon>Ecdysozoa</taxon>
        <taxon>Arthropoda</taxon>
        <taxon>Hexapoda</taxon>
        <taxon>Insecta</taxon>
        <taxon>Pterygota</taxon>
        <taxon>Neoptera</taxon>
        <taxon>Endopterygota</taxon>
        <taxon>Diptera</taxon>
        <taxon>Brachycera</taxon>
        <taxon>Muscomorpha</taxon>
        <taxon>Ephydroidea</taxon>
        <taxon>Drosophilidae</taxon>
        <taxon>Scaptodrosophila</taxon>
    </lineage>
</organism>
<dbReference type="Gene3D" id="3.40.30.10">
    <property type="entry name" value="Glutaredoxin"/>
    <property type="match status" value="1"/>
</dbReference>
<keyword evidence="5" id="KW-1185">Reference proteome</keyword>
<reference evidence="6" key="1">
    <citation type="submission" date="2025-08" db="UniProtKB">
        <authorList>
            <consortium name="RefSeq"/>
        </authorList>
    </citation>
    <scope>IDENTIFICATION</scope>
    <source>
        <strain evidence="6">11010-0011.00</strain>
        <tissue evidence="6">Whole body</tissue>
    </source>
</reference>
<dbReference type="InterPro" id="IPR036282">
    <property type="entry name" value="Glutathione-S-Trfase_C_sf"/>
</dbReference>
<evidence type="ECO:0000256" key="2">
    <source>
        <dbReference type="ARBA" id="ARBA00023002"/>
    </source>
</evidence>
<dbReference type="GeneID" id="115632365"/>
<dbReference type="SUPFAM" id="SSF52833">
    <property type="entry name" value="Thioredoxin-like"/>
    <property type="match status" value="1"/>
</dbReference>
<dbReference type="FunFam" id="3.40.30.10:FF:000123">
    <property type="entry name" value="Glutathione transferase o1"/>
    <property type="match status" value="1"/>
</dbReference>
<name>A0A6J2UD24_DROLE</name>
<evidence type="ECO:0000259" key="4">
    <source>
        <dbReference type="PROSITE" id="PS50405"/>
    </source>
</evidence>